<organism evidence="11 12">
    <name type="scientific">Drosophila kikkawai</name>
    <name type="common">Fruit fly</name>
    <dbReference type="NCBI Taxonomy" id="30033"/>
    <lineage>
        <taxon>Eukaryota</taxon>
        <taxon>Metazoa</taxon>
        <taxon>Ecdysozoa</taxon>
        <taxon>Arthropoda</taxon>
        <taxon>Hexapoda</taxon>
        <taxon>Insecta</taxon>
        <taxon>Pterygota</taxon>
        <taxon>Neoptera</taxon>
        <taxon>Endopterygota</taxon>
        <taxon>Diptera</taxon>
        <taxon>Brachycera</taxon>
        <taxon>Muscomorpha</taxon>
        <taxon>Ephydroidea</taxon>
        <taxon>Drosophilidae</taxon>
        <taxon>Drosophila</taxon>
        <taxon>Sophophora</taxon>
    </lineage>
</organism>
<keyword evidence="5 8" id="KW-0472">Membrane</keyword>
<evidence type="ECO:0000313" key="12">
    <source>
        <dbReference type="RefSeq" id="XP_017017990.1"/>
    </source>
</evidence>
<proteinExistence type="inferred from homology"/>
<dbReference type="GO" id="GO:0005262">
    <property type="term" value="F:calcium channel activity"/>
    <property type="evidence" value="ECO:0007669"/>
    <property type="project" value="TreeGrafter"/>
</dbReference>
<evidence type="ECO:0000256" key="1">
    <source>
        <dbReference type="ARBA" id="ARBA00004141"/>
    </source>
</evidence>
<feature type="compositionally biased region" description="Basic and acidic residues" evidence="7">
    <location>
        <begin position="744"/>
        <end position="755"/>
    </location>
</feature>
<comment type="similarity">
    <text evidence="2">Belongs to the polycystin family.</text>
</comment>
<evidence type="ECO:0000256" key="8">
    <source>
        <dbReference type="SAM" id="Phobius"/>
    </source>
</evidence>
<comment type="subcellular location">
    <subcellularLocation>
        <location evidence="1">Membrane</location>
        <topology evidence="1">Multi-pass membrane protein</topology>
    </subcellularLocation>
</comment>
<dbReference type="InterPro" id="IPR013122">
    <property type="entry name" value="PKD1_2_channel"/>
</dbReference>
<dbReference type="InterPro" id="IPR046791">
    <property type="entry name" value="Polycystin_dom"/>
</dbReference>
<dbReference type="OMA" id="MVMCMCF"/>
<dbReference type="PRINTS" id="PR01433">
    <property type="entry name" value="POLYCYSTIN2"/>
</dbReference>
<dbReference type="Pfam" id="PF08016">
    <property type="entry name" value="PKD_channel"/>
    <property type="match status" value="1"/>
</dbReference>
<dbReference type="PANTHER" id="PTHR10877:SF183">
    <property type="entry name" value="AT14535P-RELATED"/>
    <property type="match status" value="1"/>
</dbReference>
<evidence type="ECO:0000259" key="9">
    <source>
        <dbReference type="Pfam" id="PF08016"/>
    </source>
</evidence>
<evidence type="ECO:0000256" key="2">
    <source>
        <dbReference type="ARBA" id="ARBA00007200"/>
    </source>
</evidence>
<feature type="transmembrane region" description="Helical" evidence="8">
    <location>
        <begin position="457"/>
        <end position="474"/>
    </location>
</feature>
<accession>A0A6P4HR10</accession>
<dbReference type="PANTHER" id="PTHR10877">
    <property type="entry name" value="POLYCYSTIN FAMILY MEMBER"/>
    <property type="match status" value="1"/>
</dbReference>
<feature type="transmembrane region" description="Helical" evidence="8">
    <location>
        <begin position="494"/>
        <end position="517"/>
    </location>
</feature>
<feature type="transmembrane region" description="Helical" evidence="8">
    <location>
        <begin position="529"/>
        <end position="546"/>
    </location>
</feature>
<dbReference type="OrthoDB" id="5322100at2759"/>
<keyword evidence="4 8" id="KW-1133">Transmembrane helix</keyword>
<dbReference type="InterPro" id="IPR051223">
    <property type="entry name" value="Polycystin"/>
</dbReference>
<keyword evidence="3 8" id="KW-0812">Transmembrane</keyword>
<dbReference type="RefSeq" id="XP_017017990.1">
    <property type="nucleotide sequence ID" value="XM_017162501.3"/>
</dbReference>
<feature type="domain" description="Polycystin cation channel PKD1/PKD2" evidence="9">
    <location>
        <begin position="369"/>
        <end position="589"/>
    </location>
</feature>
<evidence type="ECO:0000256" key="4">
    <source>
        <dbReference type="ARBA" id="ARBA00022989"/>
    </source>
</evidence>
<sequence length="755" mass="88852">MVRKQYWIKFFITVVLIILPVTAMGLIAGFKHEEVKFKNMLSSMVMVLLFQYLLGDPIRFAIQSIDEAFWPPPIYIPPRMKEPDTINRVDFLKQRLASQRRNLVISSRYRNWAVNEKYVLIAQDLLIYCKYFLCLMIMVLMSRDETHYHNTRSIQSLFWNNHTDYYGLKEVYFLNQLYDFIESTLVVAFNANLSRFGGPGWVHAEQTVMLGVIRLRQVRVEDTKVGWTEPQFSDMYYMPDWQLPYRRLHYADKYWRIYEPWIPITISFEFLDWLLMNFDHVGYLHRYPELIGYVSLLARSVPNNLKILDYLIEYHWLSLNTSAVFIDFTLYNVDVNLFSICTLRVEKTPFGPVVPQVDVDSWKLLEETDQMSYTKLASLSIYLVVLIQYAQMVVLKMWYEPNLLKDVWNILDILIILLNVVVIVMVRMREALVNNMLVKVAGTSKMEFIDFRRPSRLYEMSIVMVGFLICLTTLRLWRVLQFSSVFMIFTRSLYLAWTGVANTAMVIFVFLMGYCLAVVTINGNNSEHFVGLVKAVVMCMCFAFGFSSSVRPSELFHGGRVLGMILYAILAFVLAVLLINFLASLINHFFIVSRAIRDAQPTSGINFLQFLRVEYPTLFGCFRKLPCCRGLYVRNKRTVAENVKRKLDAIDASRAMRRRKLWGYREQREKMSPEWENLKYRDRGEKLIKVGKLLSDQLSLLEIFLFDDVDKDLLHDEDGNDEVEPRRKGKWWQRSKSKSNYRVEVQESETREAEV</sequence>
<dbReference type="Proteomes" id="UP001652661">
    <property type="component" value="Chromosome X"/>
</dbReference>
<dbReference type="GO" id="GO:0005509">
    <property type="term" value="F:calcium ion binding"/>
    <property type="evidence" value="ECO:0007669"/>
    <property type="project" value="InterPro"/>
</dbReference>
<feature type="transmembrane region" description="Helical" evidence="8">
    <location>
        <begin position="6"/>
        <end position="30"/>
    </location>
</feature>
<dbReference type="GO" id="GO:0050982">
    <property type="term" value="P:detection of mechanical stimulus"/>
    <property type="evidence" value="ECO:0007669"/>
    <property type="project" value="TreeGrafter"/>
</dbReference>
<evidence type="ECO:0000256" key="7">
    <source>
        <dbReference type="SAM" id="MobiDB-lite"/>
    </source>
</evidence>
<evidence type="ECO:0000256" key="5">
    <source>
        <dbReference type="ARBA" id="ARBA00023136"/>
    </source>
</evidence>
<name>A0A6P4HR10_DROKI</name>
<feature type="transmembrane region" description="Helical" evidence="8">
    <location>
        <begin position="376"/>
        <end position="395"/>
    </location>
</feature>
<evidence type="ECO:0000256" key="6">
    <source>
        <dbReference type="ARBA" id="ARBA00023180"/>
    </source>
</evidence>
<gene>
    <name evidence="12" type="primary">brv3</name>
</gene>
<feature type="transmembrane region" description="Helical" evidence="8">
    <location>
        <begin position="125"/>
        <end position="142"/>
    </location>
</feature>
<dbReference type="GO" id="GO:0016020">
    <property type="term" value="C:membrane"/>
    <property type="evidence" value="ECO:0007669"/>
    <property type="project" value="UniProtKB-SubCell"/>
</dbReference>
<evidence type="ECO:0000256" key="3">
    <source>
        <dbReference type="ARBA" id="ARBA00022692"/>
    </source>
</evidence>
<keyword evidence="6" id="KW-0325">Glycoprotein</keyword>
<protein>
    <submittedName>
        <fullName evidence="12">Polycystin-1-like protein 2</fullName>
    </submittedName>
</protein>
<evidence type="ECO:0000313" key="11">
    <source>
        <dbReference type="Proteomes" id="UP001652661"/>
    </source>
</evidence>
<dbReference type="Pfam" id="PF20519">
    <property type="entry name" value="Polycystin_dom"/>
    <property type="match status" value="1"/>
</dbReference>
<dbReference type="InterPro" id="IPR003915">
    <property type="entry name" value="PKD_2"/>
</dbReference>
<keyword evidence="11" id="KW-1185">Reference proteome</keyword>
<evidence type="ECO:0000259" key="10">
    <source>
        <dbReference type="Pfam" id="PF20519"/>
    </source>
</evidence>
<reference evidence="12" key="1">
    <citation type="submission" date="2025-08" db="UniProtKB">
        <authorList>
            <consortium name="RefSeq"/>
        </authorList>
    </citation>
    <scope>IDENTIFICATION</scope>
    <source>
        <strain evidence="12">14028-0561.14</strain>
        <tissue evidence="12">Whole fly</tissue>
    </source>
</reference>
<feature type="domain" description="Polycystin" evidence="10">
    <location>
        <begin position="167"/>
        <end position="365"/>
    </location>
</feature>
<feature type="transmembrane region" description="Helical" evidence="8">
    <location>
        <begin position="407"/>
        <end position="426"/>
    </location>
</feature>
<feature type="region of interest" description="Disordered" evidence="7">
    <location>
        <begin position="734"/>
        <end position="755"/>
    </location>
</feature>
<feature type="transmembrane region" description="Helical" evidence="8">
    <location>
        <begin position="566"/>
        <end position="590"/>
    </location>
</feature>
<dbReference type="AlphaFoldDB" id="A0A6P4HR10"/>